<accession>A0ABU5Q6A1</accession>
<dbReference type="Pfam" id="PF16130">
    <property type="entry name" value="DUF4842"/>
    <property type="match status" value="1"/>
</dbReference>
<dbReference type="Proteomes" id="UP001302949">
    <property type="component" value="Unassembled WGS sequence"/>
</dbReference>
<protein>
    <submittedName>
        <fullName evidence="3">LruC domain-containing protein</fullName>
    </submittedName>
</protein>
<sequence length="773" mass="82746">MRTKLLPIALILSLITAACTSELVTNDTNKTDITALNVPAGFDWKTTRDVTLNIKVSDIRFKSASHVVSVYTADPITGVAPLSKGAASTANPFVTKVSIATKTKTLFVVKTAPDGTKITQKVTLDTNPTVNLSLGAVSSGRVSVFENLSEKNVVAEASPNCSTGCDVSIDENTANKNITLDGKTVCLTGSNYSVTVSSISSGGTLRICGTNITVNNLKLDGSLYYTVIVTNTGSATFNNFSWLSSSASLKNFGTLDIPNTSFLTLSGSLYNDGTINFTNSVGVGSRASFLNNKKITIKGDFSPFSTTTNNGTIEADGSTSLSSAGISFTNNGTYKIKGALVVTSTTTLTNNGYISVNSMKIINSGKVFNKCQLIINTDFLIENMLSLDSYIYVGGNTEISGRAIFWMNNGSLFVTKVLKTFDGHVDGQGTSYSLFKVLNSSPNLDGGKAPKITGMIQYSEPSGTMLAKHFDANAKSTTDGGIYIPKTECNAGNGEEPVVAKDSDKDGIIDSEDSYPNDADKAFDSYSTPSTVAFEDQWPNLGDYDMNDVVLSYKYQIVTNAKNKVAKVIANYTLQASGGSYDNGAGIQFELPSGSIKNFSSSTGAEVEAGQTNAVVLLFKNSSKELAAWNTIPTQGAVATKSYSFSFDVVDGPSIETFGIGSYNPFIWNNSANFGRGYETHLVGKKPTDLMNTKLFGTASDNSTGTNYYRTSSNLPWGIEIATDNFKYPSENKMITATYWYFATWATSGGAYRTDWYSNTEAGYRYTPYIFNP</sequence>
<evidence type="ECO:0000256" key="1">
    <source>
        <dbReference type="SAM" id="SignalP"/>
    </source>
</evidence>
<evidence type="ECO:0000313" key="4">
    <source>
        <dbReference type="Proteomes" id="UP001302949"/>
    </source>
</evidence>
<reference evidence="3 4" key="1">
    <citation type="submission" date="2023-12" db="EMBL/GenBank/DDBJ databases">
        <title>Novel species of the genus Arcicella isolated from rivers.</title>
        <authorList>
            <person name="Lu H."/>
        </authorList>
    </citation>
    <scope>NUCLEOTIDE SEQUENCE [LARGE SCALE GENOMIC DNA]</scope>
    <source>
        <strain evidence="3 4">KCTC 23307</strain>
    </source>
</reference>
<name>A0ABU5Q6A1_9BACT</name>
<evidence type="ECO:0000259" key="2">
    <source>
        <dbReference type="Pfam" id="PF16130"/>
    </source>
</evidence>
<keyword evidence="4" id="KW-1185">Reference proteome</keyword>
<organism evidence="3 4">
    <name type="scientific">Arcicella rigui</name>
    <dbReference type="NCBI Taxonomy" id="797020"/>
    <lineage>
        <taxon>Bacteria</taxon>
        <taxon>Pseudomonadati</taxon>
        <taxon>Bacteroidota</taxon>
        <taxon>Cytophagia</taxon>
        <taxon>Cytophagales</taxon>
        <taxon>Flectobacillaceae</taxon>
        <taxon>Arcicella</taxon>
    </lineage>
</organism>
<dbReference type="EMBL" id="JAYFUM010000004">
    <property type="protein sequence ID" value="MEA5138117.1"/>
    <property type="molecule type" value="Genomic_DNA"/>
</dbReference>
<comment type="caution">
    <text evidence="3">The sequence shown here is derived from an EMBL/GenBank/DDBJ whole genome shotgun (WGS) entry which is preliminary data.</text>
</comment>
<evidence type="ECO:0000313" key="3">
    <source>
        <dbReference type="EMBL" id="MEA5138117.1"/>
    </source>
</evidence>
<gene>
    <name evidence="3" type="ORF">VB248_03195</name>
</gene>
<dbReference type="RefSeq" id="WP_323295285.1">
    <property type="nucleotide sequence ID" value="NZ_JAYFUM010000004.1"/>
</dbReference>
<feature type="domain" description="DUF4842" evidence="2">
    <location>
        <begin position="563"/>
        <end position="757"/>
    </location>
</feature>
<dbReference type="InterPro" id="IPR031025">
    <property type="entry name" value="LruC_dom"/>
</dbReference>
<dbReference type="PROSITE" id="PS51257">
    <property type="entry name" value="PROKAR_LIPOPROTEIN"/>
    <property type="match status" value="1"/>
</dbReference>
<dbReference type="InterPro" id="IPR032295">
    <property type="entry name" value="DUF4842"/>
</dbReference>
<dbReference type="NCBIfam" id="TIGR04456">
    <property type="entry name" value="LruC_dom"/>
    <property type="match status" value="1"/>
</dbReference>
<feature type="chain" id="PRO_5045491987" evidence="1">
    <location>
        <begin position="21"/>
        <end position="773"/>
    </location>
</feature>
<keyword evidence="1" id="KW-0732">Signal</keyword>
<feature type="signal peptide" evidence="1">
    <location>
        <begin position="1"/>
        <end position="20"/>
    </location>
</feature>
<proteinExistence type="predicted"/>